<reference evidence="3" key="1">
    <citation type="journal article" date="2019" name="Int. J. Syst. Evol. Microbiol.">
        <title>The Global Catalogue of Microorganisms (GCM) 10K type strain sequencing project: providing services to taxonomists for standard genome sequencing and annotation.</title>
        <authorList>
            <consortium name="The Broad Institute Genomics Platform"/>
            <consortium name="The Broad Institute Genome Sequencing Center for Infectious Disease"/>
            <person name="Wu L."/>
            <person name="Ma J."/>
        </authorList>
    </citation>
    <scope>NUCLEOTIDE SEQUENCE [LARGE SCALE GENOMIC DNA]</scope>
    <source>
        <strain evidence="3">JCM 18053</strain>
    </source>
</reference>
<feature type="domain" description="Methyltransferase FkbM" evidence="1">
    <location>
        <begin position="64"/>
        <end position="231"/>
    </location>
</feature>
<dbReference type="SUPFAM" id="SSF53335">
    <property type="entry name" value="S-adenosyl-L-methionine-dependent methyltransferases"/>
    <property type="match status" value="1"/>
</dbReference>
<evidence type="ECO:0000313" key="3">
    <source>
        <dbReference type="Proteomes" id="UP001499852"/>
    </source>
</evidence>
<sequence length="256" mass="27313">MSLITNTLRSLAPHVLIEQHRRKFQMGRLGLPGSKAIAEAVATCRFDLWPPALRQPGQPWTLLDVGANTGEFTRAVSSLIALAGVHAFEPQPSCHTELKQALAGLSNSHLHPVAVGAEAGEIELLCTANSKLASVLKPTANVADGYGGGDFNVQQHLKVPLVRLDDVIPAGTPIGLLKIDVQGYELPVLEGARETLRSTAALLMEVNYVPHYEGGATFDDLCEAVRAHGFRTFGISAPYGGPKGPLWADALFVRAD</sequence>
<dbReference type="InterPro" id="IPR053188">
    <property type="entry name" value="FkbM_Methyltransferase"/>
</dbReference>
<evidence type="ECO:0000313" key="2">
    <source>
        <dbReference type="EMBL" id="GAA5133613.1"/>
    </source>
</evidence>
<keyword evidence="2" id="KW-0489">Methyltransferase</keyword>
<comment type="caution">
    <text evidence="2">The sequence shown here is derived from an EMBL/GenBank/DDBJ whole genome shotgun (WGS) entry which is preliminary data.</text>
</comment>
<dbReference type="GO" id="GO:0008168">
    <property type="term" value="F:methyltransferase activity"/>
    <property type="evidence" value="ECO:0007669"/>
    <property type="project" value="UniProtKB-KW"/>
</dbReference>
<protein>
    <submittedName>
        <fullName evidence="2">FkbM family methyltransferase</fullName>
    </submittedName>
</protein>
<accession>A0ABP9NTS0</accession>
<dbReference type="RefSeq" id="WP_345734673.1">
    <property type="nucleotide sequence ID" value="NZ_BAABIA010000001.1"/>
</dbReference>
<dbReference type="Gene3D" id="3.40.50.150">
    <property type="entry name" value="Vaccinia Virus protein VP39"/>
    <property type="match status" value="1"/>
</dbReference>
<dbReference type="GO" id="GO:0032259">
    <property type="term" value="P:methylation"/>
    <property type="evidence" value="ECO:0007669"/>
    <property type="project" value="UniProtKB-KW"/>
</dbReference>
<dbReference type="InterPro" id="IPR029063">
    <property type="entry name" value="SAM-dependent_MTases_sf"/>
</dbReference>
<dbReference type="Proteomes" id="UP001499852">
    <property type="component" value="Unassembled WGS sequence"/>
</dbReference>
<dbReference type="PANTHER" id="PTHR36973:SF4">
    <property type="entry name" value="NODULATION PROTEIN"/>
    <property type="match status" value="1"/>
</dbReference>
<organism evidence="2 3">
    <name type="scientific">Prosthecobacter algae</name>
    <dbReference type="NCBI Taxonomy" id="1144682"/>
    <lineage>
        <taxon>Bacteria</taxon>
        <taxon>Pseudomonadati</taxon>
        <taxon>Verrucomicrobiota</taxon>
        <taxon>Verrucomicrobiia</taxon>
        <taxon>Verrucomicrobiales</taxon>
        <taxon>Verrucomicrobiaceae</taxon>
        <taxon>Prosthecobacter</taxon>
    </lineage>
</organism>
<dbReference type="NCBIfam" id="TIGR01444">
    <property type="entry name" value="fkbM_fam"/>
    <property type="match status" value="1"/>
</dbReference>
<keyword evidence="2" id="KW-0808">Transferase</keyword>
<dbReference type="Pfam" id="PF05050">
    <property type="entry name" value="Methyltransf_21"/>
    <property type="match status" value="1"/>
</dbReference>
<dbReference type="PANTHER" id="PTHR36973">
    <property type="entry name" value="SLL1456 PROTEIN-RELATED"/>
    <property type="match status" value="1"/>
</dbReference>
<name>A0ABP9NTS0_9BACT</name>
<dbReference type="EMBL" id="BAABIA010000001">
    <property type="protein sequence ID" value="GAA5133613.1"/>
    <property type="molecule type" value="Genomic_DNA"/>
</dbReference>
<keyword evidence="3" id="KW-1185">Reference proteome</keyword>
<evidence type="ECO:0000259" key="1">
    <source>
        <dbReference type="Pfam" id="PF05050"/>
    </source>
</evidence>
<proteinExistence type="predicted"/>
<gene>
    <name evidence="2" type="ORF">GCM10023213_03740</name>
</gene>
<dbReference type="InterPro" id="IPR006342">
    <property type="entry name" value="FkbM_mtfrase"/>
</dbReference>